<dbReference type="EMBL" id="SAYW01000005">
    <property type="protein sequence ID" value="RWU05610.1"/>
    <property type="molecule type" value="Genomic_DNA"/>
</dbReference>
<dbReference type="InterPro" id="IPR012334">
    <property type="entry name" value="Pectin_lyas_fold"/>
</dbReference>
<dbReference type="Gene3D" id="2.160.20.10">
    <property type="entry name" value="Single-stranded right-handed beta-helix, Pectin lyase-like"/>
    <property type="match status" value="2"/>
</dbReference>
<dbReference type="SMART" id="SM00710">
    <property type="entry name" value="PbH1"/>
    <property type="match status" value="8"/>
</dbReference>
<dbReference type="NCBIfam" id="TIGR04183">
    <property type="entry name" value="Por_Secre_tail"/>
    <property type="match status" value="1"/>
</dbReference>
<evidence type="ECO:0000259" key="2">
    <source>
        <dbReference type="Pfam" id="PF18962"/>
    </source>
</evidence>
<dbReference type="PROSITE" id="PS51257">
    <property type="entry name" value="PROKAR_LIPOPROTEIN"/>
    <property type="match status" value="1"/>
</dbReference>
<feature type="domain" description="Secretion system C-terminal sorting" evidence="2">
    <location>
        <begin position="993"/>
        <end position="1062"/>
    </location>
</feature>
<dbReference type="InterPro" id="IPR026444">
    <property type="entry name" value="Secre_tail"/>
</dbReference>
<dbReference type="RefSeq" id="WP_128353378.1">
    <property type="nucleotide sequence ID" value="NZ_SAYW01000005.1"/>
</dbReference>
<proteinExistence type="predicted"/>
<dbReference type="InterPro" id="IPR006626">
    <property type="entry name" value="PbH1"/>
</dbReference>
<evidence type="ECO:0000256" key="1">
    <source>
        <dbReference type="SAM" id="SignalP"/>
    </source>
</evidence>
<name>A0A3S4RP76_9SPHI</name>
<sequence length="1066" mass="113925">MKTTTLFILFVFSACFGFAQAPDASGILYVKKGETGNGSAWNNAIGELADALIAAKTLNETTPDLVKQIWVAKGTYHPLYSVKDANFGQADGRYNAFLLLDKVKLYGSFEGNETALSQRVPSSQNVSILDGSLNGQNSFHVVVAVGNNPESYFINGFTITNGYSLDIFSDQLTTIKGFEVNVQHGAGIYANVSISAEQCSFTNNGSALGGGIFINGSGTENALINRNIFENNSAMRGGGLYIGMNAEVRNNLINANAAVYMGGGGMCIAGGNVKVFNNNITNNNSQNQWGGGIYLFNGNYTIYNNYFKGNTHNLSDIEGTSYPDINFLQGTVDFDYNFVQKYKAGVGNNITTGSLQDAGDPNSNTIGYKVQVGNLDFNGRKRVQGGRIDIGYTETTHYMPDANGVVYVDQNTAFDGDGSSWAEAAKELAMVVDNAKINNDVKKVWVAKGTYLPQFKSALLNQNSVATTNVSKTFVWTPDLKLYGGFNGTEDASSFNLDNRDFTINETILSGNLNGNNTNNAQHVIVLSGNMGTTAEINGFTISEGQTSGGLSGMDETVNGNLISSRHGGAIYLHNASLLAQNLIIRNNTAINSFGGGNGAGIYFFSTSPSTTLKLSKVILSTNKAAIGGAAYHNGGTINYENVSLINNNADTRGGALYNGNTIASFVNNSFKGNKVLTAASNFGGGAIYNGNSTGTTVKFINSLFVENESPVGGAMTNNGNNTLDVSLVNCTFYKNIAVSNTGNATAAAVLMVGSPKITISNSIFFGNQVTDVDDVKDISPASAQITLKNNITETYGVNDADNNRVGANPLFFDANTGNFALQAGSLGINAGNNALYAATGRDLNTDKDLAGNPRLREANIDLGAFEEVGTLPVTLLSFQIKKENNSAVLTWETASEKDNAGFEIFRATDDKNFASIATIAGKGTTNDKNFASIATIAGKGTTNLKNNYTWYDRKPLNGINYYRLIQKDIDGKTEELGIKQLNFDLDEDQVLLYPNPVSTQANIQFVANTYQSISLTEISGKVLQRLSLNKTETEKAIMINHLPNGIYLLKLTGQGKNTILKMLKN</sequence>
<feature type="signal peptide" evidence="1">
    <location>
        <begin position="1"/>
        <end position="21"/>
    </location>
</feature>
<dbReference type="Proteomes" id="UP000284120">
    <property type="component" value="Unassembled WGS sequence"/>
</dbReference>
<dbReference type="InterPro" id="IPR011050">
    <property type="entry name" value="Pectin_lyase_fold/virulence"/>
</dbReference>
<protein>
    <submittedName>
        <fullName evidence="3">T9SS type A sorting domain-containing protein</fullName>
    </submittedName>
</protein>
<dbReference type="NCBIfam" id="NF041518">
    <property type="entry name" value="choice_anch_Q"/>
    <property type="match status" value="1"/>
</dbReference>
<dbReference type="AlphaFoldDB" id="A0A3S4RP76"/>
<feature type="chain" id="PRO_5018658838" evidence="1">
    <location>
        <begin position="22"/>
        <end position="1066"/>
    </location>
</feature>
<accession>A0A3S4RP76</accession>
<keyword evidence="4" id="KW-1185">Reference proteome</keyword>
<evidence type="ECO:0000313" key="4">
    <source>
        <dbReference type="Proteomes" id="UP000284120"/>
    </source>
</evidence>
<dbReference type="InterPro" id="IPR059226">
    <property type="entry name" value="Choice_anch_Q_dom"/>
</dbReference>
<dbReference type="SUPFAM" id="SSF51126">
    <property type="entry name" value="Pectin lyase-like"/>
    <property type="match status" value="2"/>
</dbReference>
<dbReference type="OrthoDB" id="8901262at2"/>
<organism evidence="3 4">
    <name type="scientific">Pedobacter chitinilyticus</name>
    <dbReference type="NCBI Taxonomy" id="2233776"/>
    <lineage>
        <taxon>Bacteria</taxon>
        <taxon>Pseudomonadati</taxon>
        <taxon>Bacteroidota</taxon>
        <taxon>Sphingobacteriia</taxon>
        <taxon>Sphingobacteriales</taxon>
        <taxon>Sphingobacteriaceae</taxon>
        <taxon>Pedobacter</taxon>
    </lineage>
</organism>
<evidence type="ECO:0000313" key="3">
    <source>
        <dbReference type="EMBL" id="RWU05610.1"/>
    </source>
</evidence>
<dbReference type="Pfam" id="PF18962">
    <property type="entry name" value="Por_Secre_tail"/>
    <property type="match status" value="1"/>
</dbReference>
<gene>
    <name evidence="3" type="ORF">DPV69_15820</name>
</gene>
<keyword evidence="1" id="KW-0732">Signal</keyword>
<comment type="caution">
    <text evidence="3">The sequence shown here is derived from an EMBL/GenBank/DDBJ whole genome shotgun (WGS) entry which is preliminary data.</text>
</comment>
<reference evidence="3 4" key="1">
    <citation type="submission" date="2018-06" db="EMBL/GenBank/DDBJ databases">
        <title>Pedobacter endophyticus sp. nov., an endophytic bacterium isolated from a leaf of Triticum aestivum.</title>
        <authorList>
            <person name="Zhang L."/>
        </authorList>
    </citation>
    <scope>NUCLEOTIDE SEQUENCE [LARGE SCALE GENOMIC DNA]</scope>
    <source>
        <strain evidence="3 4">CM134L-2</strain>
    </source>
</reference>